<gene>
    <name evidence="1" type="ORF">C8R41DRAFT_985244</name>
</gene>
<proteinExistence type="predicted"/>
<comment type="caution">
    <text evidence="1">The sequence shown here is derived from an EMBL/GenBank/DDBJ whole genome shotgun (WGS) entry which is preliminary data.</text>
</comment>
<sequence length="194" mass="22065">MAGHIRMVLLSCLSVNYLERPNYFLDQGEDFKEELQLTITMLSWLLTLPASGVVSIVTTTPGCISLIARLYLLAVRMSLTTEESLLFARRALQNILELPQSAWDPEFTKELNKTHPSAVNDILHRVIKDTERRPMNCPPLKDGSIILSNICRAPVLNRILIRKDAVYWICRAIHKLVVNQTMVGKENIKIAREL</sequence>
<keyword evidence="2" id="KW-1185">Reference proteome</keyword>
<accession>A0ABQ8UXV7</accession>
<protein>
    <submittedName>
        <fullName evidence="1">Uncharacterized protein</fullName>
    </submittedName>
</protein>
<evidence type="ECO:0000313" key="2">
    <source>
        <dbReference type="Proteomes" id="UP001150217"/>
    </source>
</evidence>
<organism evidence="1 2">
    <name type="scientific">Lentinula lateritia</name>
    <dbReference type="NCBI Taxonomy" id="40482"/>
    <lineage>
        <taxon>Eukaryota</taxon>
        <taxon>Fungi</taxon>
        <taxon>Dikarya</taxon>
        <taxon>Basidiomycota</taxon>
        <taxon>Agaricomycotina</taxon>
        <taxon>Agaricomycetes</taxon>
        <taxon>Agaricomycetidae</taxon>
        <taxon>Agaricales</taxon>
        <taxon>Marasmiineae</taxon>
        <taxon>Omphalotaceae</taxon>
        <taxon>Lentinula</taxon>
    </lineage>
</organism>
<reference evidence="1" key="1">
    <citation type="submission" date="2022-08" db="EMBL/GenBank/DDBJ databases">
        <title>A Global Phylogenomic Analysis of the Shiitake Genus Lentinula.</title>
        <authorList>
            <consortium name="DOE Joint Genome Institute"/>
            <person name="Sierra-Patev S."/>
            <person name="Min B."/>
            <person name="Naranjo-Ortiz M."/>
            <person name="Looney B."/>
            <person name="Konkel Z."/>
            <person name="Slot J.C."/>
            <person name="Sakamoto Y."/>
            <person name="Steenwyk J.L."/>
            <person name="Rokas A."/>
            <person name="Carro J."/>
            <person name="Camarero S."/>
            <person name="Ferreira P."/>
            <person name="Molpeceres G."/>
            <person name="Ruiz-Duenas F.J."/>
            <person name="Serrano A."/>
            <person name="Henrissat B."/>
            <person name="Drula E."/>
            <person name="Hughes K.W."/>
            <person name="Mata J.L."/>
            <person name="Ishikawa N.K."/>
            <person name="Vargas-Isla R."/>
            <person name="Ushijima S."/>
            <person name="Smith C.A."/>
            <person name="Ahrendt S."/>
            <person name="Andreopoulos W."/>
            <person name="He G."/>
            <person name="Labutti K."/>
            <person name="Lipzen A."/>
            <person name="Ng V."/>
            <person name="Riley R."/>
            <person name="Sandor L."/>
            <person name="Barry K."/>
            <person name="Martinez A.T."/>
            <person name="Xiao Y."/>
            <person name="Gibbons J.G."/>
            <person name="Terashima K."/>
            <person name="Grigoriev I.V."/>
            <person name="Hibbett D.S."/>
        </authorList>
    </citation>
    <scope>NUCLEOTIDE SEQUENCE</scope>
    <source>
        <strain evidence="1">RHP3577 ss4</strain>
    </source>
</reference>
<name>A0ABQ8UXV7_9AGAR</name>
<evidence type="ECO:0000313" key="1">
    <source>
        <dbReference type="EMBL" id="KAJ4465322.1"/>
    </source>
</evidence>
<dbReference type="EMBL" id="JANVFT010000128">
    <property type="protein sequence ID" value="KAJ4465322.1"/>
    <property type="molecule type" value="Genomic_DNA"/>
</dbReference>
<dbReference type="Proteomes" id="UP001150217">
    <property type="component" value="Unassembled WGS sequence"/>
</dbReference>